<accession>A0ABV0YSI2</accession>
<keyword evidence="1" id="KW-0812">Transmembrane</keyword>
<dbReference type="Proteomes" id="UP001469553">
    <property type="component" value="Unassembled WGS sequence"/>
</dbReference>
<keyword evidence="1" id="KW-0472">Membrane</keyword>
<name>A0ABV0YSI2_9TELE</name>
<proteinExistence type="predicted"/>
<keyword evidence="3" id="KW-1185">Reference proteome</keyword>
<protein>
    <submittedName>
        <fullName evidence="2">Uncharacterized protein</fullName>
    </submittedName>
</protein>
<keyword evidence="1" id="KW-1133">Transmembrane helix</keyword>
<organism evidence="2 3">
    <name type="scientific">Ameca splendens</name>
    <dbReference type="NCBI Taxonomy" id="208324"/>
    <lineage>
        <taxon>Eukaryota</taxon>
        <taxon>Metazoa</taxon>
        <taxon>Chordata</taxon>
        <taxon>Craniata</taxon>
        <taxon>Vertebrata</taxon>
        <taxon>Euteleostomi</taxon>
        <taxon>Actinopterygii</taxon>
        <taxon>Neopterygii</taxon>
        <taxon>Teleostei</taxon>
        <taxon>Neoteleostei</taxon>
        <taxon>Acanthomorphata</taxon>
        <taxon>Ovalentaria</taxon>
        <taxon>Atherinomorphae</taxon>
        <taxon>Cyprinodontiformes</taxon>
        <taxon>Goodeidae</taxon>
        <taxon>Ameca</taxon>
    </lineage>
</organism>
<sequence length="207" mass="22949">SRDSKFNLWQWQAELAVPVAGCGSATVCRSCHRSCYSLPQGGMGFREDARRCQTGRKCLPRRLLLFLWKLMLIIGKWVVIIVNSVCGAATGSDANGHKAAMRVPEDATGCQRMPQTARRCQRFPSGPHSLRTSCYSQLLRWRRIFNFVISFSYRASLVTFMDEASEGAPDQCFCGFFCVFALSSQPTMSEGKGAELEPEDKLQGSGG</sequence>
<evidence type="ECO:0000313" key="3">
    <source>
        <dbReference type="Proteomes" id="UP001469553"/>
    </source>
</evidence>
<reference evidence="2 3" key="1">
    <citation type="submission" date="2021-06" db="EMBL/GenBank/DDBJ databases">
        <authorList>
            <person name="Palmer J.M."/>
        </authorList>
    </citation>
    <scope>NUCLEOTIDE SEQUENCE [LARGE SCALE GENOMIC DNA]</scope>
    <source>
        <strain evidence="2 3">AS_MEX2019</strain>
        <tissue evidence="2">Muscle</tissue>
    </source>
</reference>
<evidence type="ECO:0000256" key="1">
    <source>
        <dbReference type="SAM" id="Phobius"/>
    </source>
</evidence>
<evidence type="ECO:0000313" key="2">
    <source>
        <dbReference type="EMBL" id="MEQ2296818.1"/>
    </source>
</evidence>
<gene>
    <name evidence="2" type="ORF">AMECASPLE_028320</name>
</gene>
<comment type="caution">
    <text evidence="2">The sequence shown here is derived from an EMBL/GenBank/DDBJ whole genome shotgun (WGS) entry which is preliminary data.</text>
</comment>
<feature type="non-terminal residue" evidence="2">
    <location>
        <position position="1"/>
    </location>
</feature>
<feature type="transmembrane region" description="Helical" evidence="1">
    <location>
        <begin position="63"/>
        <end position="82"/>
    </location>
</feature>
<dbReference type="EMBL" id="JAHRIP010040723">
    <property type="protein sequence ID" value="MEQ2296818.1"/>
    <property type="molecule type" value="Genomic_DNA"/>
</dbReference>